<feature type="compositionally biased region" description="Polar residues" evidence="1">
    <location>
        <begin position="300"/>
        <end position="310"/>
    </location>
</feature>
<sequence length="332" mass="35422">MKYSNAAVQQNDARLVSKTLLKLATPRIIMRAAVIIVTIVIWLWVAASILEFGAAQDYAFLNKFNVQLVSFLQSINTYLWWAVVLLGTLIVYFFLSAWYSGSVERAAYKTVPADTAAQLIGSLSPEGRDVLGWVWRDRSEPINIGNLKTTKDELDNNRVSKLAQIREQERLLGPGPAVAADNRIAATLAQTQAPDEPGPVPTLRPEPAAAKPVATDARPTTPAAGAATAGTLGSASSTAASAPAVEPVITSTTPAARPATQNAPASEPKRPANVADTATDVVKPTPNEPAIAEEPAKEQPTVSSSEQTEPTIGRPETTHLRPPRDEVKHTIT</sequence>
<evidence type="ECO:0000313" key="4">
    <source>
        <dbReference type="Proteomes" id="UP000293398"/>
    </source>
</evidence>
<gene>
    <name evidence="3" type="ORF">EV681_0499</name>
</gene>
<organism evidence="3 4">
    <name type="scientific">Advenella incenata</name>
    <dbReference type="NCBI Taxonomy" id="267800"/>
    <lineage>
        <taxon>Bacteria</taxon>
        <taxon>Pseudomonadati</taxon>
        <taxon>Pseudomonadota</taxon>
        <taxon>Betaproteobacteria</taxon>
        <taxon>Burkholderiales</taxon>
        <taxon>Alcaligenaceae</taxon>
    </lineage>
</organism>
<feature type="compositionally biased region" description="Polar residues" evidence="1">
    <location>
        <begin position="252"/>
        <end position="264"/>
    </location>
</feature>
<dbReference type="OrthoDB" id="8634640at2"/>
<keyword evidence="2" id="KW-1133">Transmembrane helix</keyword>
<keyword evidence="4" id="KW-1185">Reference proteome</keyword>
<evidence type="ECO:0000256" key="2">
    <source>
        <dbReference type="SAM" id="Phobius"/>
    </source>
</evidence>
<feature type="compositionally biased region" description="Basic and acidic residues" evidence="1">
    <location>
        <begin position="316"/>
        <end position="332"/>
    </location>
</feature>
<dbReference type="EMBL" id="SHKO01000001">
    <property type="protein sequence ID" value="RZT98721.1"/>
    <property type="molecule type" value="Genomic_DNA"/>
</dbReference>
<feature type="compositionally biased region" description="Low complexity" evidence="1">
    <location>
        <begin position="214"/>
        <end position="230"/>
    </location>
</feature>
<accession>A0A4Q7VQI8</accession>
<feature type="region of interest" description="Disordered" evidence="1">
    <location>
        <begin position="191"/>
        <end position="230"/>
    </location>
</feature>
<evidence type="ECO:0000256" key="1">
    <source>
        <dbReference type="SAM" id="MobiDB-lite"/>
    </source>
</evidence>
<protein>
    <submittedName>
        <fullName evidence="3">Uncharacterized protein</fullName>
    </submittedName>
</protein>
<proteinExistence type="predicted"/>
<dbReference type="RefSeq" id="WP_130303225.1">
    <property type="nucleotide sequence ID" value="NZ_SHKO01000001.1"/>
</dbReference>
<dbReference type="Proteomes" id="UP000293398">
    <property type="component" value="Unassembled WGS sequence"/>
</dbReference>
<keyword evidence="2" id="KW-0812">Transmembrane</keyword>
<evidence type="ECO:0000313" key="3">
    <source>
        <dbReference type="EMBL" id="RZT98721.1"/>
    </source>
</evidence>
<comment type="caution">
    <text evidence="3">The sequence shown here is derived from an EMBL/GenBank/DDBJ whole genome shotgun (WGS) entry which is preliminary data.</text>
</comment>
<feature type="transmembrane region" description="Helical" evidence="2">
    <location>
        <begin position="78"/>
        <end position="99"/>
    </location>
</feature>
<feature type="region of interest" description="Disordered" evidence="1">
    <location>
        <begin position="252"/>
        <end position="332"/>
    </location>
</feature>
<reference evidence="3 4" key="1">
    <citation type="submission" date="2019-02" db="EMBL/GenBank/DDBJ databases">
        <title>Genomic Encyclopedia of Type Strains, Phase IV (KMG-IV): sequencing the most valuable type-strain genomes for metagenomic binning, comparative biology and taxonomic classification.</title>
        <authorList>
            <person name="Goeker M."/>
        </authorList>
    </citation>
    <scope>NUCLEOTIDE SEQUENCE [LARGE SCALE GENOMIC DNA]</scope>
    <source>
        <strain evidence="3 4">DSM 23814</strain>
    </source>
</reference>
<dbReference type="AlphaFoldDB" id="A0A4Q7VQI8"/>
<keyword evidence="2" id="KW-0472">Membrane</keyword>
<name>A0A4Q7VQI8_9BURK</name>
<feature type="transmembrane region" description="Helical" evidence="2">
    <location>
        <begin position="28"/>
        <end position="50"/>
    </location>
</feature>